<comment type="caution">
    <text evidence="17">The sequence shown here is derived from an EMBL/GenBank/DDBJ whole genome shotgun (WGS) entry which is preliminary data.</text>
</comment>
<dbReference type="Proteomes" id="UP000682134">
    <property type="component" value="Unassembled WGS sequence"/>
</dbReference>
<evidence type="ECO:0000259" key="16">
    <source>
        <dbReference type="Pfam" id="PF20628"/>
    </source>
</evidence>
<keyword evidence="18" id="KW-1185">Reference proteome</keyword>
<dbReference type="AlphaFoldDB" id="A0A940SJV9"/>
<evidence type="ECO:0000256" key="11">
    <source>
        <dbReference type="ARBA" id="ARBA00033775"/>
    </source>
</evidence>
<reference evidence="17" key="1">
    <citation type="submission" date="2021-04" db="EMBL/GenBank/DDBJ databases">
        <title>Genome seq and assembly of Bacillus sp.</title>
        <authorList>
            <person name="Chhetri G."/>
        </authorList>
    </citation>
    <scope>NUCLEOTIDE SEQUENCE</scope>
    <source>
        <strain evidence="17">RG28</strain>
    </source>
</reference>
<accession>A0A940SJV9</accession>
<evidence type="ECO:0000256" key="8">
    <source>
        <dbReference type="ARBA" id="ARBA00023239"/>
    </source>
</evidence>
<evidence type="ECO:0000256" key="5">
    <source>
        <dbReference type="ARBA" id="ARBA00022729"/>
    </source>
</evidence>
<dbReference type="InterPro" id="IPR006313">
    <property type="entry name" value="EfeB/EfeN"/>
</dbReference>
<feature type="domain" description="Dyp-type peroxidase N-terminal" evidence="15">
    <location>
        <begin position="61"/>
        <end position="213"/>
    </location>
</feature>
<evidence type="ECO:0000256" key="2">
    <source>
        <dbReference type="ARBA" id="ARBA00022559"/>
    </source>
</evidence>
<evidence type="ECO:0000313" key="17">
    <source>
        <dbReference type="EMBL" id="MBP0725866.1"/>
    </source>
</evidence>
<dbReference type="GO" id="GO:0046872">
    <property type="term" value="F:metal ion binding"/>
    <property type="evidence" value="ECO:0007669"/>
    <property type="project" value="UniProtKB-KW"/>
</dbReference>
<evidence type="ECO:0000259" key="15">
    <source>
        <dbReference type="Pfam" id="PF04261"/>
    </source>
</evidence>
<protein>
    <recommendedName>
        <fullName evidence="10 13">Deferrochelatase</fullName>
        <ecNumber evidence="13">1.11.1.-</ecNumber>
    </recommendedName>
    <alternativeName>
        <fullName evidence="11 13">Peroxidase EfeB</fullName>
    </alternativeName>
</protein>
<dbReference type="Pfam" id="PF04261">
    <property type="entry name" value="Dyp_perox_N"/>
    <property type="match status" value="1"/>
</dbReference>
<comment type="cofactor">
    <cofactor evidence="13">
        <name>heme b</name>
        <dbReference type="ChEBI" id="CHEBI:60344"/>
    </cofactor>
    <text evidence="13">Binds 1 heme b (iron(II)-protoporphyrin IX) group non-covalently per subunit.</text>
</comment>
<dbReference type="GO" id="GO:0004325">
    <property type="term" value="F:ferrochelatase activity"/>
    <property type="evidence" value="ECO:0007669"/>
    <property type="project" value="UniProtKB-EC"/>
</dbReference>
<comment type="subcellular location">
    <subcellularLocation>
        <location evidence="1">Cell envelope</location>
    </subcellularLocation>
</comment>
<keyword evidence="3 13" id="KW-0349">Heme</keyword>
<keyword evidence="2 13" id="KW-0575">Peroxidase</keyword>
<evidence type="ECO:0000256" key="9">
    <source>
        <dbReference type="ARBA" id="ARBA00025737"/>
    </source>
</evidence>
<evidence type="ECO:0000256" key="6">
    <source>
        <dbReference type="ARBA" id="ARBA00023002"/>
    </source>
</evidence>
<dbReference type="PANTHER" id="PTHR30521:SF4">
    <property type="entry name" value="DEFERROCHELATASE"/>
    <property type="match status" value="1"/>
</dbReference>
<dbReference type="GO" id="GO:0005829">
    <property type="term" value="C:cytosol"/>
    <property type="evidence" value="ECO:0007669"/>
    <property type="project" value="TreeGrafter"/>
</dbReference>
<dbReference type="EMBL" id="JAGIYQ010000007">
    <property type="protein sequence ID" value="MBP0725866.1"/>
    <property type="molecule type" value="Genomic_DNA"/>
</dbReference>
<keyword evidence="7 13" id="KW-0408">Iron</keyword>
<keyword evidence="4 13" id="KW-0479">Metal-binding</keyword>
<dbReference type="GO" id="GO:0033212">
    <property type="term" value="P:iron import into cell"/>
    <property type="evidence" value="ECO:0007669"/>
    <property type="project" value="InterPro"/>
</dbReference>
<evidence type="ECO:0000256" key="3">
    <source>
        <dbReference type="ARBA" id="ARBA00022617"/>
    </source>
</evidence>
<evidence type="ECO:0000256" key="10">
    <source>
        <dbReference type="ARBA" id="ARBA00033771"/>
    </source>
</evidence>
<keyword evidence="5" id="KW-0732">Signal</keyword>
<evidence type="ECO:0000313" key="18">
    <source>
        <dbReference type="Proteomes" id="UP000682134"/>
    </source>
</evidence>
<evidence type="ECO:0000256" key="7">
    <source>
        <dbReference type="ARBA" id="ARBA00023004"/>
    </source>
</evidence>
<dbReference type="RefSeq" id="WP_209405870.1">
    <property type="nucleotide sequence ID" value="NZ_JAGIYQ010000007.1"/>
</dbReference>
<evidence type="ECO:0000256" key="14">
    <source>
        <dbReference type="SAM" id="MobiDB-lite"/>
    </source>
</evidence>
<dbReference type="EC" id="1.11.1.-" evidence="13"/>
<dbReference type="NCBIfam" id="TIGR01413">
    <property type="entry name" value="Dyp_perox_fam"/>
    <property type="match status" value="1"/>
</dbReference>
<dbReference type="GO" id="GO:0030313">
    <property type="term" value="C:cell envelope"/>
    <property type="evidence" value="ECO:0007669"/>
    <property type="project" value="UniProtKB-SubCell"/>
</dbReference>
<dbReference type="Pfam" id="PF20628">
    <property type="entry name" value="Dyp_perox_C"/>
    <property type="match status" value="1"/>
</dbReference>
<dbReference type="PROSITE" id="PS51318">
    <property type="entry name" value="TAT"/>
    <property type="match status" value="1"/>
</dbReference>
<dbReference type="InterPro" id="IPR048327">
    <property type="entry name" value="Dyp_perox_N"/>
</dbReference>
<feature type="domain" description="Dyp-type peroxidase C-terminal" evidence="16">
    <location>
        <begin position="224"/>
        <end position="406"/>
    </location>
</feature>
<sequence>MSKLENSKVSRRDALKLFGVGSAGLIIGATGLNRANEKVSGLFGANRAEAEEILPFYGKHQQGIITPAQDFIYLASFNLETKDIQEVKNLFKEWTKASLAMSEGKEIGNTSPLLSSPPDDTGEAIGLNPMKISFTFGVGPQFFEDLSIQHKKPSSLKNLPYFPGDDLKEEWNDGSIVVQVCANDQQVAFHGIRNLIRIGRGTVSLKWIQHGFQRSAKSDPSGSTPRNLMGFKDGTGNPDVKNDQLMNEQVWVQNGDGPNWLTGGSYLIARRIKIRVEEWDRSALKDQEHTFGRHRISGAPIGEKDEFTNLDLKKKDINGQPMIPRDSHTALAHGDGKMRILRRSYSYTDGLDNQTGKIDAGLLFVSFQRDPLKQFVPMQNRLAQMDKLNEYIVHNGSAIFACFPGVKKGSYIGEGLI</sequence>
<dbReference type="InterPro" id="IPR006314">
    <property type="entry name" value="Dyp_peroxidase"/>
</dbReference>
<dbReference type="GO" id="GO:0020037">
    <property type="term" value="F:heme binding"/>
    <property type="evidence" value="ECO:0007669"/>
    <property type="project" value="InterPro"/>
</dbReference>
<dbReference type="NCBIfam" id="TIGR01412">
    <property type="entry name" value="tat_substr_1"/>
    <property type="match status" value="1"/>
</dbReference>
<dbReference type="GO" id="GO:0004601">
    <property type="term" value="F:peroxidase activity"/>
    <property type="evidence" value="ECO:0007669"/>
    <property type="project" value="UniProtKB-KW"/>
</dbReference>
<dbReference type="PANTHER" id="PTHR30521">
    <property type="entry name" value="DEFERROCHELATASE/PEROXIDASE"/>
    <property type="match status" value="1"/>
</dbReference>
<dbReference type="InterPro" id="IPR006311">
    <property type="entry name" value="TAT_signal"/>
</dbReference>
<proteinExistence type="inferred from homology"/>
<keyword evidence="8 17" id="KW-0456">Lyase</keyword>
<evidence type="ECO:0000256" key="12">
    <source>
        <dbReference type="ARBA" id="ARBA00048856"/>
    </source>
</evidence>
<gene>
    <name evidence="17" type="primary">efeB</name>
    <name evidence="17" type="ORF">J5Y03_11860</name>
</gene>
<dbReference type="InterPro" id="IPR011008">
    <property type="entry name" value="Dimeric_a/b-barrel"/>
</dbReference>
<comment type="similarity">
    <text evidence="9 13">Belongs to the DyP-type peroxidase family.</text>
</comment>
<comment type="function">
    <text evidence="13">Involved in the recovery of exogenous heme iron. Extracts iron from heme while preserving the protoporphyrin ring intact.</text>
</comment>
<dbReference type="InterPro" id="IPR048328">
    <property type="entry name" value="Dyp_perox_C"/>
</dbReference>
<evidence type="ECO:0000256" key="13">
    <source>
        <dbReference type="RuleBase" id="RU365017"/>
    </source>
</evidence>
<evidence type="ECO:0000256" key="4">
    <source>
        <dbReference type="ARBA" id="ARBA00022723"/>
    </source>
</evidence>
<name>A0A940SJV9_9BACI</name>
<feature type="region of interest" description="Disordered" evidence="14">
    <location>
        <begin position="214"/>
        <end position="236"/>
    </location>
</feature>
<dbReference type="PROSITE" id="PS51404">
    <property type="entry name" value="DYP_PEROXIDASE"/>
    <property type="match status" value="1"/>
</dbReference>
<evidence type="ECO:0000256" key="1">
    <source>
        <dbReference type="ARBA" id="ARBA00004196"/>
    </source>
</evidence>
<organism evidence="17 18">
    <name type="scientific">Gottfriedia endophytica</name>
    <dbReference type="NCBI Taxonomy" id="2820819"/>
    <lineage>
        <taxon>Bacteria</taxon>
        <taxon>Bacillati</taxon>
        <taxon>Bacillota</taxon>
        <taxon>Bacilli</taxon>
        <taxon>Bacillales</taxon>
        <taxon>Bacillaceae</taxon>
        <taxon>Gottfriedia</taxon>
    </lineage>
</organism>
<dbReference type="SUPFAM" id="SSF54909">
    <property type="entry name" value="Dimeric alpha+beta barrel"/>
    <property type="match status" value="1"/>
</dbReference>
<keyword evidence="6 13" id="KW-0560">Oxidoreductase</keyword>
<comment type="catalytic activity">
    <reaction evidence="12">
        <text>heme b + 2 H(+) = protoporphyrin IX + Fe(2+)</text>
        <dbReference type="Rhea" id="RHEA:22584"/>
        <dbReference type="ChEBI" id="CHEBI:15378"/>
        <dbReference type="ChEBI" id="CHEBI:29033"/>
        <dbReference type="ChEBI" id="CHEBI:57306"/>
        <dbReference type="ChEBI" id="CHEBI:60344"/>
        <dbReference type="EC" id="4.98.1.1"/>
    </reaction>
    <physiologicalReaction direction="left-to-right" evidence="12">
        <dbReference type="Rhea" id="RHEA:22585"/>
    </physiologicalReaction>
</comment>